<protein>
    <submittedName>
        <fullName evidence="6">IclR family transcriptional regulator</fullName>
    </submittedName>
</protein>
<organism evidence="6 7">
    <name type="scientific">Intrasporangium calvum</name>
    <dbReference type="NCBI Taxonomy" id="53358"/>
    <lineage>
        <taxon>Bacteria</taxon>
        <taxon>Bacillati</taxon>
        <taxon>Actinomycetota</taxon>
        <taxon>Actinomycetes</taxon>
        <taxon>Micrococcales</taxon>
        <taxon>Intrasporangiaceae</taxon>
        <taxon>Intrasporangium</taxon>
    </lineage>
</organism>
<dbReference type="Pfam" id="PF01614">
    <property type="entry name" value="IclR_C"/>
    <property type="match status" value="1"/>
</dbReference>
<feature type="non-terminal residue" evidence="6">
    <location>
        <position position="243"/>
    </location>
</feature>
<keyword evidence="3" id="KW-0804">Transcription</keyword>
<evidence type="ECO:0000256" key="2">
    <source>
        <dbReference type="ARBA" id="ARBA00023125"/>
    </source>
</evidence>
<comment type="caution">
    <text evidence="6">The sequence shown here is derived from an EMBL/GenBank/DDBJ whole genome shotgun (WGS) entry which is preliminary data.</text>
</comment>
<reference evidence="6 7" key="1">
    <citation type="submission" date="2022-11" db="EMBL/GenBank/DDBJ databases">
        <title>Anaerobic phenanthrene biodegradation by a DNRA strain PheN6.</title>
        <authorList>
            <person name="Zhang Z."/>
        </authorList>
    </citation>
    <scope>NUCLEOTIDE SEQUENCE [LARGE SCALE GENOMIC DNA]</scope>
    <source>
        <strain evidence="6 7">PheN6</strain>
    </source>
</reference>
<evidence type="ECO:0000259" key="4">
    <source>
        <dbReference type="PROSITE" id="PS51077"/>
    </source>
</evidence>
<keyword evidence="2" id="KW-0238">DNA-binding</keyword>
<dbReference type="PROSITE" id="PS51078">
    <property type="entry name" value="ICLR_ED"/>
    <property type="match status" value="1"/>
</dbReference>
<dbReference type="SUPFAM" id="SSF46785">
    <property type="entry name" value="Winged helix' DNA-binding domain"/>
    <property type="match status" value="1"/>
</dbReference>
<dbReference type="InterPro" id="IPR036390">
    <property type="entry name" value="WH_DNA-bd_sf"/>
</dbReference>
<dbReference type="RefSeq" id="WP_272463744.1">
    <property type="nucleotide sequence ID" value="NZ_JAPFQL010000116.1"/>
</dbReference>
<dbReference type="PROSITE" id="PS51077">
    <property type="entry name" value="HTH_ICLR"/>
    <property type="match status" value="1"/>
</dbReference>
<dbReference type="SMART" id="SM00346">
    <property type="entry name" value="HTH_ICLR"/>
    <property type="match status" value="1"/>
</dbReference>
<dbReference type="Gene3D" id="3.30.450.40">
    <property type="match status" value="1"/>
</dbReference>
<accession>A0ABT5GLQ1</accession>
<name>A0ABT5GLQ1_9MICO</name>
<gene>
    <name evidence="6" type="ORF">OO014_18195</name>
</gene>
<evidence type="ECO:0000256" key="1">
    <source>
        <dbReference type="ARBA" id="ARBA00023015"/>
    </source>
</evidence>
<evidence type="ECO:0000259" key="5">
    <source>
        <dbReference type="PROSITE" id="PS51078"/>
    </source>
</evidence>
<dbReference type="PANTHER" id="PTHR30136:SF24">
    <property type="entry name" value="HTH-TYPE TRANSCRIPTIONAL REPRESSOR ALLR"/>
    <property type="match status" value="1"/>
</dbReference>
<dbReference type="Gene3D" id="1.10.10.10">
    <property type="entry name" value="Winged helix-like DNA-binding domain superfamily/Winged helix DNA-binding domain"/>
    <property type="match status" value="1"/>
</dbReference>
<keyword evidence="7" id="KW-1185">Reference proteome</keyword>
<dbReference type="InterPro" id="IPR005471">
    <property type="entry name" value="Tscrpt_reg_IclR_N"/>
</dbReference>
<dbReference type="InterPro" id="IPR050707">
    <property type="entry name" value="HTH_MetabolicPath_Reg"/>
</dbReference>
<feature type="domain" description="HTH iclR-type" evidence="4">
    <location>
        <begin position="18"/>
        <end position="79"/>
    </location>
</feature>
<evidence type="ECO:0000256" key="3">
    <source>
        <dbReference type="ARBA" id="ARBA00023163"/>
    </source>
</evidence>
<dbReference type="PANTHER" id="PTHR30136">
    <property type="entry name" value="HELIX-TURN-HELIX TRANSCRIPTIONAL REGULATOR, ICLR FAMILY"/>
    <property type="match status" value="1"/>
</dbReference>
<dbReference type="Pfam" id="PF09339">
    <property type="entry name" value="HTH_IclR"/>
    <property type="match status" value="1"/>
</dbReference>
<evidence type="ECO:0000313" key="6">
    <source>
        <dbReference type="EMBL" id="MDC5699185.1"/>
    </source>
</evidence>
<feature type="domain" description="IclR-ED" evidence="5">
    <location>
        <begin position="80"/>
        <end position="243"/>
    </location>
</feature>
<keyword evidence="1" id="KW-0805">Transcription regulation</keyword>
<dbReference type="InterPro" id="IPR029016">
    <property type="entry name" value="GAF-like_dom_sf"/>
</dbReference>
<evidence type="ECO:0000313" key="7">
    <source>
        <dbReference type="Proteomes" id="UP001150259"/>
    </source>
</evidence>
<dbReference type="SUPFAM" id="SSF55781">
    <property type="entry name" value="GAF domain-like"/>
    <property type="match status" value="1"/>
</dbReference>
<dbReference type="Proteomes" id="UP001150259">
    <property type="component" value="Unassembled WGS sequence"/>
</dbReference>
<proteinExistence type="predicted"/>
<dbReference type="EMBL" id="JAPFQL010000116">
    <property type="protein sequence ID" value="MDC5699185.1"/>
    <property type="molecule type" value="Genomic_DNA"/>
</dbReference>
<dbReference type="InterPro" id="IPR014757">
    <property type="entry name" value="Tscrpt_reg_IclR_C"/>
</dbReference>
<sequence length="243" mass="26480">MRSIDRNGVTAETERVPSGVLGRTLAVLEAFRTGEASLPLAELSRRTGLPKATVHRMLGEMRRERMVEQLDDGSYRLGLRLFEIGERVQTHRSLSQAALPIMEDLREATRQRIHLAVLEGVDVVYVEILGANLLRQIGSRTGGRFPAHATGVGKAILAYSPAAVVRARIDAGLERVTPRTITTPGAFQRELQEIRTKGFAQDREESHLGISCVAAPAFGADLKVAAALSITGRTRSIDPIRLG</sequence>
<dbReference type="InterPro" id="IPR036388">
    <property type="entry name" value="WH-like_DNA-bd_sf"/>
</dbReference>